<dbReference type="AlphaFoldDB" id="A0A1W1CJX4"/>
<organism evidence="1">
    <name type="scientific">hydrothermal vent metagenome</name>
    <dbReference type="NCBI Taxonomy" id="652676"/>
    <lineage>
        <taxon>unclassified sequences</taxon>
        <taxon>metagenomes</taxon>
        <taxon>ecological metagenomes</taxon>
    </lineage>
</organism>
<name>A0A1W1CJX4_9ZZZZ</name>
<accession>A0A1W1CJX4</accession>
<gene>
    <name evidence="1" type="ORF">MNB_SV-12-875</name>
</gene>
<dbReference type="EMBL" id="FPHE01000148">
    <property type="protein sequence ID" value="SFV66069.1"/>
    <property type="molecule type" value="Genomic_DNA"/>
</dbReference>
<proteinExistence type="predicted"/>
<reference evidence="1" key="1">
    <citation type="submission" date="2016-10" db="EMBL/GenBank/DDBJ databases">
        <authorList>
            <person name="de Groot N.N."/>
        </authorList>
    </citation>
    <scope>NUCLEOTIDE SEQUENCE</scope>
</reference>
<protein>
    <submittedName>
        <fullName evidence="1">Uncharacterized protein</fullName>
    </submittedName>
</protein>
<evidence type="ECO:0000313" key="1">
    <source>
        <dbReference type="EMBL" id="SFV66069.1"/>
    </source>
</evidence>
<sequence length="591" mass="67872">MNIFEFPDSVLFIEALDITGCVLDGKKEDIDLISKHIWEGSRNIFSFFFGDDGCNGMKDILNDWMQESIQSVIFYVPRTTGKEIRASLTKKMRTHTLIEKIEQYIETQVRKNIPDFDLYNLNTTPELEAIFDVNLLKRELDRDSKGDDKKIYMIGLKFNLMSNNRVGFYLNNRPINEESGVIYGESKILKNRLRRGFMTIKADEGVEIDFYDTDKFSCKDYDIGSDLEDFDFQEENLCFELDRTVQHVTLLSNHNEKLIFSLKRNKSYDEDENRYEYESTEPIADTPISKAERESKIYMNSFFIPRDKGLEGIKLLLINKNGQKIIAGGEYHEGLEHCKVIAELSIELDKKSVVLTNHSNSDLTFINFDNNFWKLDESSGSATSNIDNSGIYTSILLDDTLQDDDDLKTTVGDVEKITTDSNITVKSGETFTFDAREIEFNDSNVSFDETGLLIIYSSFIIAQFKNEFILNRMAYKMSNSGTIIDCFVGRPKGRDFRWGGKIYDTHCDILGRAISSKPVLLKNTPDGMLIESGLDSRYYILQISSLSQKYIIEKGDKPLLIANNELRDLKIDIINKGYTNKPLVEFNIEVN</sequence>